<evidence type="ECO:0000313" key="4">
    <source>
        <dbReference type="Proteomes" id="UP001185706"/>
    </source>
</evidence>
<protein>
    <submittedName>
        <fullName evidence="3">NERD domain-containing protein</fullName>
    </submittedName>
</protein>
<dbReference type="Gene3D" id="3.40.50.300">
    <property type="entry name" value="P-loop containing nucleotide triphosphate hydrolases"/>
    <property type="match status" value="2"/>
</dbReference>
<dbReference type="PANTHER" id="PTHR11070:SF2">
    <property type="entry name" value="ATP-DEPENDENT DNA HELICASE SRS2"/>
    <property type="match status" value="1"/>
</dbReference>
<gene>
    <name evidence="3" type="ORF">RAE03_01675</name>
</gene>
<dbReference type="Pfam" id="PF08378">
    <property type="entry name" value="NERD"/>
    <property type="match status" value="1"/>
</dbReference>
<dbReference type="Pfam" id="PF13604">
    <property type="entry name" value="AAA_30"/>
    <property type="match status" value="1"/>
</dbReference>
<dbReference type="GO" id="GO:0000725">
    <property type="term" value="P:recombinational repair"/>
    <property type="evidence" value="ECO:0007669"/>
    <property type="project" value="TreeGrafter"/>
</dbReference>
<reference evidence="3" key="1">
    <citation type="submission" date="2023-08" db="EMBL/GenBank/DDBJ databases">
        <title>Genomic characterization of the C. tuberculostearicum species complex, a ubiquitous member of the human skin microbiome.</title>
        <authorList>
            <person name="Ahmed N."/>
            <person name="Deming C."/>
            <person name="Conlan S."/>
            <person name="Segre J."/>
        </authorList>
    </citation>
    <scope>NUCLEOTIDE SEQUENCE</scope>
    <source>
        <strain evidence="3">CTNIH22</strain>
    </source>
</reference>
<name>A0AAE4NIR8_9CORY</name>
<feature type="domain" description="NERD" evidence="1">
    <location>
        <begin position="17"/>
        <end position="128"/>
    </location>
</feature>
<sequence>MANLIPREIPKTVKAPRGERDLFELFREVEGADDWNILHSYRLSKHQSKVEGEIDFVLVIPEFGIVCIEVKSHERVARKNGQWLNSRGHPMQDPFSQVSGAMYSLKENMVKKLGWLKEVPFLSLVWFTGCDVKGRIPNTGEWEDFQLLDRKDLKGNVSEAVRKSTKQGIDKLARKNERLKKGAKNFSVKKAEEVVKKMRPDIELQVSAEVLRNERNLELRGFIEEQYKALDAVQTNRAIVFTGQAGTGKTFLAMEVARRVSDDGKKVLLLCYNRNLARDLSRRMEGAGVGVSTVHKMMLKLAGMQIPDMKQLTAAEKARFWHEELPNAAVDKVLEGGFEPVDCLVVDEAQDFEDVVYRDFFDLILKGGLEEGEIRVFGDFENQAIFSERSVKQDYVTSTNGFCFNLETNCRNLPQIAKRVELLTPVPACKSFRRVDDRVRPEQFLFDEETSEEECILQSLKWLKSHQIEPEDVVFLSFRRDSFASKVGKLNGYKFVPYEVGSRVQPGEIQYSTVHAFKGLEAPAVVLTDLSTQVSGFMDLLYVGMTRPTDRLAICTGRAAIADVVKMGLEYRNV</sequence>
<dbReference type="AlphaFoldDB" id="A0AAE4NIR8"/>
<dbReference type="PANTHER" id="PTHR11070">
    <property type="entry name" value="UVRD / RECB / PCRA DNA HELICASE FAMILY MEMBER"/>
    <property type="match status" value="1"/>
</dbReference>
<dbReference type="InterPro" id="IPR027785">
    <property type="entry name" value="UvrD-like_helicase_C"/>
</dbReference>
<accession>A0AAE4NIR8</accession>
<comment type="caution">
    <text evidence="3">The sequence shown here is derived from an EMBL/GenBank/DDBJ whole genome shotgun (WGS) entry which is preliminary data.</text>
</comment>
<dbReference type="GO" id="GO:0005524">
    <property type="term" value="F:ATP binding"/>
    <property type="evidence" value="ECO:0007669"/>
    <property type="project" value="InterPro"/>
</dbReference>
<feature type="domain" description="UvrD-like helicase C-terminal" evidence="2">
    <location>
        <begin position="512"/>
        <end position="553"/>
    </location>
</feature>
<evidence type="ECO:0000259" key="2">
    <source>
        <dbReference type="Pfam" id="PF13538"/>
    </source>
</evidence>
<organism evidence="3 4">
    <name type="scientific">Corynebacterium tuberculostearicum</name>
    <dbReference type="NCBI Taxonomy" id="38304"/>
    <lineage>
        <taxon>Bacteria</taxon>
        <taxon>Bacillati</taxon>
        <taxon>Actinomycetota</taxon>
        <taxon>Actinomycetes</taxon>
        <taxon>Mycobacteriales</taxon>
        <taxon>Corynebacteriaceae</taxon>
        <taxon>Corynebacterium</taxon>
    </lineage>
</organism>
<dbReference type="SUPFAM" id="SSF52540">
    <property type="entry name" value="P-loop containing nucleoside triphosphate hydrolases"/>
    <property type="match status" value="1"/>
</dbReference>
<evidence type="ECO:0000313" key="3">
    <source>
        <dbReference type="EMBL" id="MDV2418494.1"/>
    </source>
</evidence>
<proteinExistence type="predicted"/>
<dbReference type="Proteomes" id="UP001185706">
    <property type="component" value="Unassembled WGS sequence"/>
</dbReference>
<dbReference type="GO" id="GO:0043138">
    <property type="term" value="F:3'-5' DNA helicase activity"/>
    <property type="evidence" value="ECO:0007669"/>
    <property type="project" value="TreeGrafter"/>
</dbReference>
<dbReference type="EMBL" id="JAVBIB010000002">
    <property type="protein sequence ID" value="MDV2418494.1"/>
    <property type="molecule type" value="Genomic_DNA"/>
</dbReference>
<evidence type="ECO:0000259" key="1">
    <source>
        <dbReference type="Pfam" id="PF08378"/>
    </source>
</evidence>
<dbReference type="GO" id="GO:0003677">
    <property type="term" value="F:DNA binding"/>
    <property type="evidence" value="ECO:0007669"/>
    <property type="project" value="InterPro"/>
</dbReference>
<dbReference type="InterPro" id="IPR011528">
    <property type="entry name" value="NERD"/>
</dbReference>
<dbReference type="InterPro" id="IPR000212">
    <property type="entry name" value="DNA_helicase_UvrD/REP"/>
</dbReference>
<dbReference type="Pfam" id="PF13538">
    <property type="entry name" value="UvrD_C_2"/>
    <property type="match status" value="1"/>
</dbReference>
<dbReference type="RefSeq" id="WP_259886237.1">
    <property type="nucleotide sequence ID" value="NZ_JAVBIB010000002.1"/>
</dbReference>
<dbReference type="InterPro" id="IPR027417">
    <property type="entry name" value="P-loop_NTPase"/>
</dbReference>